<feature type="transmembrane region" description="Helical" evidence="2">
    <location>
        <begin position="56"/>
        <end position="77"/>
    </location>
</feature>
<feature type="transmembrane region" description="Helical" evidence="2">
    <location>
        <begin position="303"/>
        <end position="321"/>
    </location>
</feature>
<evidence type="ECO:0000313" key="3">
    <source>
        <dbReference type="EMBL" id="MUN53725.1"/>
    </source>
</evidence>
<sequence length="532" mass="57008">MPCSTNRHIPMSPQPRPDDNPQATHMSDTSATRTTHGQITPTSPVRSHLSRRIPRAVACVLGLAAAAVYTAISLVQWGLMETPSWDLAIFTQALKQYAGLAPPVVNIKGYGFNLLGDHFHPILVLLAPLYALLPSGLTLMVVQDLLLALAVGVFAWYGTRYLGVVRGACLALGFAASFGVLEAIRVQFHEVAFAVPLMALALCSVATGRLRAALLWAAPLVFVKEDLGVTAAMVGVLVVARYIRDGGLGIRSGRMTYRRAIGSPLVVQGIGLIVWGLSWSATAVFLILPALNPRGHFDYGGSVDVWGALADPLQALGLMFFPWAKSQTLLLLAVTGALVFLRSPVVWVGVPTLVWRFLSDNPGYWEPTWHYNLVLMPVVFAAVFDAALRVRPIRATSVARAVERMTAAGPVLAAGIAVVLVAGSTASPLLSPDQSRSPGSIAAKQEALRRIPQGASVASDLSVLTYLVPDHDVRWIGHRSDPAPDYLVLDRTTGTWNGAGTEELEATAASMYGGRYAALQDDHGVVVLERRR</sequence>
<evidence type="ECO:0000256" key="1">
    <source>
        <dbReference type="SAM" id="MobiDB-lite"/>
    </source>
</evidence>
<organism evidence="3 4">
    <name type="scientific">Rothia koreensis</name>
    <dbReference type="NCBI Taxonomy" id="592378"/>
    <lineage>
        <taxon>Bacteria</taxon>
        <taxon>Bacillati</taxon>
        <taxon>Actinomycetota</taxon>
        <taxon>Actinomycetes</taxon>
        <taxon>Micrococcales</taxon>
        <taxon>Micrococcaceae</taxon>
        <taxon>Rothia</taxon>
    </lineage>
</organism>
<proteinExistence type="predicted"/>
<feature type="compositionally biased region" description="Polar residues" evidence="1">
    <location>
        <begin position="21"/>
        <end position="45"/>
    </location>
</feature>
<feature type="transmembrane region" description="Helical" evidence="2">
    <location>
        <begin position="265"/>
        <end position="291"/>
    </location>
</feature>
<dbReference type="Proteomes" id="UP000462152">
    <property type="component" value="Unassembled WGS sequence"/>
</dbReference>
<feature type="transmembrane region" description="Helical" evidence="2">
    <location>
        <begin position="409"/>
        <end position="430"/>
    </location>
</feature>
<keyword evidence="2" id="KW-0812">Transmembrane</keyword>
<protein>
    <submittedName>
        <fullName evidence="3">DUF2079 domain-containing protein</fullName>
    </submittedName>
</protein>
<feature type="transmembrane region" description="Helical" evidence="2">
    <location>
        <begin position="227"/>
        <end position="244"/>
    </location>
</feature>
<gene>
    <name evidence="3" type="ORF">GMA10_00515</name>
</gene>
<dbReference type="EMBL" id="WOGT01000001">
    <property type="protein sequence ID" value="MUN53725.1"/>
    <property type="molecule type" value="Genomic_DNA"/>
</dbReference>
<name>A0A7K1LEV2_9MICC</name>
<reference evidence="3 4" key="1">
    <citation type="submission" date="2019-12" db="EMBL/GenBank/DDBJ databases">
        <authorList>
            <person name="Li J."/>
            <person name="Shi Y."/>
            <person name="Xu G."/>
            <person name="Xiao D."/>
            <person name="Ran X."/>
        </authorList>
    </citation>
    <scope>NUCLEOTIDE SEQUENCE [LARGE SCALE GENOMIC DNA]</scope>
    <source>
        <strain evidence="3 4">JCM 15915</strain>
    </source>
</reference>
<accession>A0A7K1LEV2</accession>
<comment type="caution">
    <text evidence="3">The sequence shown here is derived from an EMBL/GenBank/DDBJ whole genome shotgun (WGS) entry which is preliminary data.</text>
</comment>
<dbReference type="AlphaFoldDB" id="A0A7K1LEV2"/>
<dbReference type="InterPro" id="IPR018650">
    <property type="entry name" value="STSV1_Orf64"/>
</dbReference>
<evidence type="ECO:0000313" key="4">
    <source>
        <dbReference type="Proteomes" id="UP000462152"/>
    </source>
</evidence>
<feature type="transmembrane region" description="Helical" evidence="2">
    <location>
        <begin position="163"/>
        <end position="184"/>
    </location>
</feature>
<dbReference type="Pfam" id="PF09852">
    <property type="entry name" value="DUF2079"/>
    <property type="match status" value="1"/>
</dbReference>
<keyword evidence="2" id="KW-1133">Transmembrane helix</keyword>
<feature type="transmembrane region" description="Helical" evidence="2">
    <location>
        <begin position="369"/>
        <end position="388"/>
    </location>
</feature>
<feature type="transmembrane region" description="Helical" evidence="2">
    <location>
        <begin position="191"/>
        <end position="207"/>
    </location>
</feature>
<keyword evidence="2" id="KW-0472">Membrane</keyword>
<evidence type="ECO:0000256" key="2">
    <source>
        <dbReference type="SAM" id="Phobius"/>
    </source>
</evidence>
<feature type="transmembrane region" description="Helical" evidence="2">
    <location>
        <begin position="328"/>
        <end position="349"/>
    </location>
</feature>
<feature type="region of interest" description="Disordered" evidence="1">
    <location>
        <begin position="1"/>
        <end position="47"/>
    </location>
</feature>
<keyword evidence="4" id="KW-1185">Reference proteome</keyword>